<dbReference type="PANTHER" id="PTHR24223">
    <property type="entry name" value="ATP-BINDING CASSETTE SUB-FAMILY C"/>
    <property type="match status" value="1"/>
</dbReference>
<dbReference type="InterPro" id="IPR036640">
    <property type="entry name" value="ABC1_TM_sf"/>
</dbReference>
<dbReference type="InterPro" id="IPR050173">
    <property type="entry name" value="ABC_transporter_C-like"/>
</dbReference>
<comment type="caution">
    <text evidence="13">The sequence shown here is derived from an EMBL/GenBank/DDBJ whole genome shotgun (WGS) entry which is preliminary data.</text>
</comment>
<dbReference type="Pfam" id="PF00664">
    <property type="entry name" value="ABC_membrane"/>
    <property type="match status" value="2"/>
</dbReference>
<protein>
    <submittedName>
        <fullName evidence="13">Uncharacterized protein</fullName>
    </submittedName>
</protein>
<comment type="similarity">
    <text evidence="2">Belongs to the ABC transporter superfamily. ABCC family. Conjugate transporter (TC 3.A.1.208) subfamily.</text>
</comment>
<feature type="transmembrane region" description="Helical" evidence="10">
    <location>
        <begin position="1208"/>
        <end position="1227"/>
    </location>
</feature>
<keyword evidence="6" id="KW-0067">ATP-binding</keyword>
<evidence type="ECO:0000256" key="4">
    <source>
        <dbReference type="ARBA" id="ARBA00022692"/>
    </source>
</evidence>
<evidence type="ECO:0000259" key="11">
    <source>
        <dbReference type="PROSITE" id="PS50893"/>
    </source>
</evidence>
<sequence length="1577" mass="174713">MLENISTSLAAGSSSLVLVALLTSPSVINIASHLRAPKAISEIYEDKDGVATEKSVEEYSAKIPKAFLGIFTISGLATSIALAVLRTIEGKDGMFLENWLNVAQWSLVLVQATSIILIRDSVKSYTLGLYTAISSIFLLAVLLLQDGLIAQATPSGENFGPSEQIALRIAQLGLACLVGYFSVSLPRRPELFLEGAPVDGMYTVSAMGKFTFTWVEHLMFLSRKNNRLELEDLPKMDHYTRSKDLSEAWAATSHENKLWIEIFLAHKWAFIIQWSLTLIQAFGNFAPQFVTYHLLKILEKRLPGDAVSSEAWIWVVTLTIATIGAAWIESWLYWISWSEIAIPIRAQLAALIFQKAMRRKDVKGASKSTKKEVPQGPDMADASQDAIGGDKPELDEEDDDPKGKQSTVNLIGVDAKRVADFCNFNNYFPGSLFKLIVSFAFLLSIIGWQALLSGFLAMSLTIPLNIFFSKRYAAAQDRLMKVRDTKMGVVTEALQGIRQIKFSALETNWHEKIGKVRRKELDEQWNVFVSDTFLLFCWISSPICLAATSLAVYAWKYGELTPSVAFTAIGVFASLEVTLAVIPELTTDLIDAYISVERIEKYLGAPEISKNTNDAPNISFENASIAWPSDEEKEVDDLRYVLRNVNVSFPEGELSVISGKTGTGKSLLLAAILGEVDLLSGKINVPQPPQMKDRHDHLANKDNWIIPSSVAFVAQIPWIENASIKDNILFGLPYDEYRYEKVIEVCALKKDLEMLTDGESTEIGANGINLSGGQRWRVTFARALYSRAGILVLDDIFSAVDAHVGRFIFEKGLTGELGVGRTRILVTHHVALCASKTKYIVELGDGTIAQAGLVSELENDGTLQKIISHEEVESGQQETIAAIIDDEDPTAVNSEESSDGDAGEIGAALKKIDSKKVPKKFVEDELREQGRVKTRIYLDYMQFSGGWPFWLTALGAYSFLQILVTGRSWWIKIWTGTNEKQHTSMTHAYAYSYQVYDLSPYRPNTTLTAMDANTEHLQYYLGIYIAISIGTIFVGLFRYYFIYTGSIRASRRLFERLSFTILRTPLRWMDTVPLGRILNRFTADFNVVDSRLANDIGFGANNLFRLVGVIVAGILVSPYVILLSVTLLAICIHIARIYISGAREVKRLESNAKSPVFEQFGSALTGVGTIRAFDKCDVYISRMFRKIDDHSTSFWHLWAFNRWMGWRMSAVGGLFATFVAIMILLIGGIDASLAGFALSFALEYGSVVIWTIRHYTNLELDMNAAERIIEYSNLPTESLEGVDPPAAWPSEGRLEVNDLVVGYAPDLPPVLRGLSFSVKRNERIGVVGRTGAGKSSLTLALFRFLEAREGSIYIDGLDISKIKLHALRSRLAIIPQDPVLFSGTVRSNLDAFDEHEDIELRDALQRVHLVSAEEAESIAHCIITTGSSTPIANGGTSTPNPNMNLNKNPFTSLNSPITEGGLNLSQGQRQLLCLARAIVSRPKIMVLDEATSAVDMATDALIQRSIREEFGDSTLIVIAHRLSTIADFDKILVMGEGKVEEFGSPKELFELENGVFRGMIAESGEREKLEALIRDGN</sequence>
<feature type="transmembrane region" description="Helical" evidence="10">
    <location>
        <begin position="99"/>
        <end position="118"/>
    </location>
</feature>
<dbReference type="CDD" id="cd03244">
    <property type="entry name" value="ABCC_MRP_domain2"/>
    <property type="match status" value="1"/>
</dbReference>
<dbReference type="Gene3D" id="1.20.1560.10">
    <property type="entry name" value="ABC transporter type 1, transmembrane domain"/>
    <property type="match status" value="2"/>
</dbReference>
<evidence type="ECO:0000256" key="5">
    <source>
        <dbReference type="ARBA" id="ARBA00022741"/>
    </source>
</evidence>
<reference evidence="13 14" key="1">
    <citation type="journal article" date="2024" name="Commun. Biol.">
        <title>Comparative genomic analysis of thermophilic fungi reveals convergent evolutionary adaptations and gene losses.</title>
        <authorList>
            <person name="Steindorff A.S."/>
            <person name="Aguilar-Pontes M.V."/>
            <person name="Robinson A.J."/>
            <person name="Andreopoulos B."/>
            <person name="LaButti K."/>
            <person name="Kuo A."/>
            <person name="Mondo S."/>
            <person name="Riley R."/>
            <person name="Otillar R."/>
            <person name="Haridas S."/>
            <person name="Lipzen A."/>
            <person name="Grimwood J."/>
            <person name="Schmutz J."/>
            <person name="Clum A."/>
            <person name="Reid I.D."/>
            <person name="Moisan M.C."/>
            <person name="Butler G."/>
            <person name="Nguyen T.T.M."/>
            <person name="Dewar K."/>
            <person name="Conant G."/>
            <person name="Drula E."/>
            <person name="Henrissat B."/>
            <person name="Hansel C."/>
            <person name="Singer S."/>
            <person name="Hutchinson M.I."/>
            <person name="de Vries R.P."/>
            <person name="Natvig D.O."/>
            <person name="Powell A.J."/>
            <person name="Tsang A."/>
            <person name="Grigoriev I.V."/>
        </authorList>
    </citation>
    <scope>NUCLEOTIDE SEQUENCE [LARGE SCALE GENOMIC DNA]</scope>
    <source>
        <strain evidence="13 14">CBS 494.80</strain>
    </source>
</reference>
<dbReference type="SMART" id="SM00382">
    <property type="entry name" value="AAA"/>
    <property type="match status" value="2"/>
</dbReference>
<dbReference type="SUPFAM" id="SSF90123">
    <property type="entry name" value="ABC transporter transmembrane region"/>
    <property type="match status" value="2"/>
</dbReference>
<dbReference type="Pfam" id="PF00005">
    <property type="entry name" value="ABC_tran"/>
    <property type="match status" value="2"/>
</dbReference>
<dbReference type="Gene3D" id="3.40.50.300">
    <property type="entry name" value="P-loop containing nucleotide triphosphate hydrolases"/>
    <property type="match status" value="2"/>
</dbReference>
<evidence type="ECO:0000256" key="8">
    <source>
        <dbReference type="ARBA" id="ARBA00023136"/>
    </source>
</evidence>
<evidence type="ECO:0000256" key="10">
    <source>
        <dbReference type="SAM" id="Phobius"/>
    </source>
</evidence>
<feature type="transmembrane region" description="Helical" evidence="10">
    <location>
        <begin position="124"/>
        <end position="144"/>
    </location>
</feature>
<feature type="transmembrane region" description="Helical" evidence="10">
    <location>
        <begin position="1106"/>
        <end position="1139"/>
    </location>
</feature>
<keyword evidence="5" id="KW-0547">Nucleotide-binding</keyword>
<evidence type="ECO:0000256" key="7">
    <source>
        <dbReference type="ARBA" id="ARBA00022989"/>
    </source>
</evidence>
<feature type="domain" description="ABC transmembrane type-1" evidence="12">
    <location>
        <begin position="408"/>
        <end position="591"/>
    </location>
</feature>
<dbReference type="InterPro" id="IPR003439">
    <property type="entry name" value="ABC_transporter-like_ATP-bd"/>
</dbReference>
<evidence type="ECO:0000256" key="1">
    <source>
        <dbReference type="ARBA" id="ARBA00004141"/>
    </source>
</evidence>
<dbReference type="PANTHER" id="PTHR24223:SF456">
    <property type="entry name" value="MULTIDRUG RESISTANCE-ASSOCIATED PROTEIN LETHAL(2)03659"/>
    <property type="match status" value="1"/>
</dbReference>
<gene>
    <name evidence="13" type="ORF">VTL71DRAFT_9183</name>
</gene>
<dbReference type="CDD" id="cd18604">
    <property type="entry name" value="ABC_6TM_VMR1_D2_like"/>
    <property type="match status" value="1"/>
</dbReference>
<dbReference type="InterPro" id="IPR011527">
    <property type="entry name" value="ABC1_TM_dom"/>
</dbReference>
<dbReference type="InterPro" id="IPR003593">
    <property type="entry name" value="AAA+_ATPase"/>
</dbReference>
<feature type="transmembrane region" description="Helical" evidence="10">
    <location>
        <begin position="1233"/>
        <end position="1252"/>
    </location>
</feature>
<feature type="transmembrane region" description="Helical" evidence="10">
    <location>
        <begin position="533"/>
        <end position="555"/>
    </location>
</feature>
<keyword evidence="7 10" id="KW-1133">Transmembrane helix</keyword>
<dbReference type="InterPro" id="IPR017871">
    <property type="entry name" value="ABC_transporter-like_CS"/>
</dbReference>
<feature type="region of interest" description="Disordered" evidence="9">
    <location>
        <begin position="363"/>
        <end position="405"/>
    </location>
</feature>
<evidence type="ECO:0000259" key="12">
    <source>
        <dbReference type="PROSITE" id="PS50929"/>
    </source>
</evidence>
<feature type="transmembrane region" description="Helical" evidence="10">
    <location>
        <begin position="1019"/>
        <end position="1041"/>
    </location>
</feature>
<evidence type="ECO:0000256" key="6">
    <source>
        <dbReference type="ARBA" id="ARBA00022840"/>
    </source>
</evidence>
<comment type="subcellular location">
    <subcellularLocation>
        <location evidence="1">Membrane</location>
        <topology evidence="1">Multi-pass membrane protein</topology>
    </subcellularLocation>
</comment>
<feature type="transmembrane region" description="Helical" evidence="10">
    <location>
        <begin position="435"/>
        <end position="462"/>
    </location>
</feature>
<feature type="domain" description="ABC transmembrane type-1" evidence="12">
    <location>
        <begin position="1013"/>
        <end position="1260"/>
    </location>
</feature>
<keyword evidence="3" id="KW-0813">Transport</keyword>
<dbReference type="CDD" id="cd18596">
    <property type="entry name" value="ABC_6TM_VMR1_D1_like"/>
    <property type="match status" value="1"/>
</dbReference>
<feature type="transmembrane region" description="Helical" evidence="10">
    <location>
        <begin position="311"/>
        <end position="328"/>
    </location>
</feature>
<accession>A0ABR4BT47</accession>
<organism evidence="13 14">
    <name type="scientific">Oculimacula yallundae</name>
    <dbReference type="NCBI Taxonomy" id="86028"/>
    <lineage>
        <taxon>Eukaryota</taxon>
        <taxon>Fungi</taxon>
        <taxon>Dikarya</taxon>
        <taxon>Ascomycota</taxon>
        <taxon>Pezizomycotina</taxon>
        <taxon>Leotiomycetes</taxon>
        <taxon>Helotiales</taxon>
        <taxon>Ploettnerulaceae</taxon>
        <taxon>Oculimacula</taxon>
    </lineage>
</organism>
<evidence type="ECO:0000256" key="3">
    <source>
        <dbReference type="ARBA" id="ARBA00022448"/>
    </source>
</evidence>
<feature type="transmembrane region" description="Helical" evidence="10">
    <location>
        <begin position="165"/>
        <end position="183"/>
    </location>
</feature>
<proteinExistence type="inferred from homology"/>
<feature type="transmembrane region" description="Helical" evidence="10">
    <location>
        <begin position="564"/>
        <end position="582"/>
    </location>
</feature>
<dbReference type="Proteomes" id="UP001595075">
    <property type="component" value="Unassembled WGS sequence"/>
</dbReference>
<feature type="domain" description="ABC transporter" evidence="11">
    <location>
        <begin position="618"/>
        <end position="870"/>
    </location>
</feature>
<evidence type="ECO:0000313" key="13">
    <source>
        <dbReference type="EMBL" id="KAL2060542.1"/>
    </source>
</evidence>
<dbReference type="SUPFAM" id="SSF52540">
    <property type="entry name" value="P-loop containing nucleoside triphosphate hydrolases"/>
    <property type="match status" value="2"/>
</dbReference>
<keyword evidence="14" id="KW-1185">Reference proteome</keyword>
<dbReference type="PROSITE" id="PS50893">
    <property type="entry name" value="ABC_TRANSPORTER_2"/>
    <property type="match status" value="2"/>
</dbReference>
<dbReference type="EMBL" id="JAZHXI010000021">
    <property type="protein sequence ID" value="KAL2060542.1"/>
    <property type="molecule type" value="Genomic_DNA"/>
</dbReference>
<evidence type="ECO:0000256" key="9">
    <source>
        <dbReference type="SAM" id="MobiDB-lite"/>
    </source>
</evidence>
<feature type="transmembrane region" description="Helical" evidence="10">
    <location>
        <begin position="268"/>
        <end position="290"/>
    </location>
</feature>
<evidence type="ECO:0000313" key="14">
    <source>
        <dbReference type="Proteomes" id="UP001595075"/>
    </source>
</evidence>
<dbReference type="InterPro" id="IPR027417">
    <property type="entry name" value="P-loop_NTPase"/>
</dbReference>
<dbReference type="PROSITE" id="PS50929">
    <property type="entry name" value="ABC_TM1F"/>
    <property type="match status" value="2"/>
</dbReference>
<keyword evidence="8 10" id="KW-0472">Membrane</keyword>
<evidence type="ECO:0000256" key="2">
    <source>
        <dbReference type="ARBA" id="ARBA00009726"/>
    </source>
</evidence>
<keyword evidence="4 10" id="KW-0812">Transmembrane</keyword>
<feature type="transmembrane region" description="Helical" evidence="10">
    <location>
        <begin position="65"/>
        <end position="87"/>
    </location>
</feature>
<dbReference type="CDD" id="cd03250">
    <property type="entry name" value="ABCC_MRP_domain1"/>
    <property type="match status" value="1"/>
</dbReference>
<feature type="domain" description="ABC transporter" evidence="11">
    <location>
        <begin position="1294"/>
        <end position="1561"/>
    </location>
</feature>
<feature type="transmembrane region" description="Helical" evidence="10">
    <location>
        <begin position="947"/>
        <end position="964"/>
    </location>
</feature>
<name>A0ABR4BT47_9HELO</name>
<dbReference type="PROSITE" id="PS00211">
    <property type="entry name" value="ABC_TRANSPORTER_1"/>
    <property type="match status" value="1"/>
</dbReference>